<dbReference type="PANTHER" id="PTHR43581:SF2">
    <property type="entry name" value="EXCINUCLEASE ATPASE SUBUNIT"/>
    <property type="match status" value="1"/>
</dbReference>
<sequence length="519" mass="59044">MKYRESQDDIRLRRWFSNSLDQQLLRGLDLTVGTLRGVSPFSIKIDFPILAIAGRNGSGKSTLLAIAACAFHSNKREHILKNKGKPYYTFADFFIQHADEISPEGVLINYKIAHNNWSPTPECPDGKGVLYQSRHKKRGGKWNNYDRRVKREVIFLGIERIVPHSEKSQSRSYSRQFVENDSDGWEPLVREAVGYVLNKKYQDFKYVTHSKYRLPLVKFNGVNISGFNMGAGESALFEIFSCLYACGEGALIVVDEIELGLHAEAQLRLIRKIKELSLSRKLQIVFTTHSDMIFGCLPNDARVFIESISGKTFIRTGISPDYAFSKLSSDNSEELDVLVEDKVAERLLSSILPSDIRARIRVEVVGSASSLSRQLAAVYQRGNKRSTLVIFDGDQRKLIADNIKCAKSMLENNLQGFDDWFKSNIEYLPGEGWPEKWIIEKSIEYAESLSVLVQSPVVELTEILIRGKEAEKHKEFYDISTPLGLDESTILDRCCVNLSMNCKDDFAYLIKKIRECLDY</sequence>
<evidence type="ECO:0000313" key="3">
    <source>
        <dbReference type="Proteomes" id="UP001275057"/>
    </source>
</evidence>
<dbReference type="Gene3D" id="3.40.50.300">
    <property type="entry name" value="P-loop containing nucleotide triphosphate hydrolases"/>
    <property type="match status" value="1"/>
</dbReference>
<organism evidence="2 3">
    <name type="scientific">Serratia marcescens</name>
    <dbReference type="NCBI Taxonomy" id="615"/>
    <lineage>
        <taxon>Bacteria</taxon>
        <taxon>Pseudomonadati</taxon>
        <taxon>Pseudomonadota</taxon>
        <taxon>Gammaproteobacteria</taxon>
        <taxon>Enterobacterales</taxon>
        <taxon>Yersiniaceae</taxon>
        <taxon>Serratia</taxon>
    </lineage>
</organism>
<accession>A0ABD5IM93</accession>
<reference evidence="2 3" key="1">
    <citation type="submission" date="2023-11" db="EMBL/GenBank/DDBJ databases">
        <title>Detection of rare carbapenemases in Enterobacterales - comparison of two colorimetric and two CIM-based carbapenemase assays.</title>
        <authorList>
            <person name="Schaffarczyk L."/>
            <person name="Noster J."/>
            <person name="Stelzer Y."/>
            <person name="Sattler J."/>
            <person name="Gatermann S."/>
            <person name="Hamprecht A."/>
        </authorList>
    </citation>
    <scope>NUCLEOTIDE SEQUENCE [LARGE SCALE GENOMIC DNA]</scope>
    <source>
        <strain evidence="2 3">CIM-Carb-136</strain>
    </source>
</reference>
<feature type="domain" description="AAA+ ATPase" evidence="1">
    <location>
        <begin position="46"/>
        <end position="319"/>
    </location>
</feature>
<protein>
    <submittedName>
        <fullName evidence="2">AAA family ATPase</fullName>
    </submittedName>
</protein>
<dbReference type="PANTHER" id="PTHR43581">
    <property type="entry name" value="ATP/GTP PHOSPHATASE"/>
    <property type="match status" value="1"/>
</dbReference>
<dbReference type="EMBL" id="JAXABG010000014">
    <property type="protein sequence ID" value="MDX7084553.1"/>
    <property type="molecule type" value="Genomic_DNA"/>
</dbReference>
<dbReference type="RefSeq" id="WP_319857561.1">
    <property type="nucleotide sequence ID" value="NZ_JAXABG010000014.1"/>
</dbReference>
<evidence type="ECO:0000259" key="1">
    <source>
        <dbReference type="SMART" id="SM00382"/>
    </source>
</evidence>
<dbReference type="SUPFAM" id="SSF52540">
    <property type="entry name" value="P-loop containing nucleoside triphosphate hydrolases"/>
    <property type="match status" value="1"/>
</dbReference>
<dbReference type="InterPro" id="IPR027417">
    <property type="entry name" value="P-loop_NTPase"/>
</dbReference>
<dbReference type="AlphaFoldDB" id="A0ABD5IM93"/>
<comment type="caution">
    <text evidence="2">The sequence shown here is derived from an EMBL/GenBank/DDBJ whole genome shotgun (WGS) entry which is preliminary data.</text>
</comment>
<name>A0ABD5IM93_SERMA</name>
<dbReference type="InterPro" id="IPR003959">
    <property type="entry name" value="ATPase_AAA_core"/>
</dbReference>
<gene>
    <name evidence="2" type="ORF">SJ435_19380</name>
</gene>
<dbReference type="Pfam" id="PF13304">
    <property type="entry name" value="AAA_21"/>
    <property type="match status" value="1"/>
</dbReference>
<evidence type="ECO:0000313" key="2">
    <source>
        <dbReference type="EMBL" id="MDX7084553.1"/>
    </source>
</evidence>
<dbReference type="InterPro" id="IPR051396">
    <property type="entry name" value="Bact_Antivir_Def_Nuclease"/>
</dbReference>
<dbReference type="Proteomes" id="UP001275057">
    <property type="component" value="Unassembled WGS sequence"/>
</dbReference>
<dbReference type="InterPro" id="IPR003593">
    <property type="entry name" value="AAA+_ATPase"/>
</dbReference>
<proteinExistence type="predicted"/>
<dbReference type="SMART" id="SM00382">
    <property type="entry name" value="AAA"/>
    <property type="match status" value="1"/>
</dbReference>